<dbReference type="PANTHER" id="PTHR37461:SF1">
    <property type="entry name" value="ANTI-SIGMA-K FACTOR RSKA"/>
    <property type="match status" value="1"/>
</dbReference>
<comment type="caution">
    <text evidence="2">The sequence shown here is derived from an EMBL/GenBank/DDBJ whole genome shotgun (WGS) entry which is preliminary data.</text>
</comment>
<accession>A0A7C9KX55</accession>
<dbReference type="GO" id="GO:0016989">
    <property type="term" value="F:sigma factor antagonist activity"/>
    <property type="evidence" value="ECO:0007669"/>
    <property type="project" value="TreeGrafter"/>
</dbReference>
<reference evidence="2 3" key="1">
    <citation type="submission" date="2019-09" db="EMBL/GenBank/DDBJ databases">
        <title>Polymorphobacter sp. isolated from a lake in China.</title>
        <authorList>
            <person name="Liu Z."/>
        </authorList>
    </citation>
    <scope>NUCLEOTIDE SEQUENCE [LARGE SCALE GENOMIC DNA]</scope>
    <source>
        <strain evidence="2 3">D40P</strain>
    </source>
</reference>
<feature type="domain" description="Anti-sigma K factor RskA C-terminal" evidence="1">
    <location>
        <begin position="108"/>
        <end position="232"/>
    </location>
</feature>
<dbReference type="GO" id="GO:0005886">
    <property type="term" value="C:plasma membrane"/>
    <property type="evidence" value="ECO:0007669"/>
    <property type="project" value="InterPro"/>
</dbReference>
<evidence type="ECO:0000259" key="1">
    <source>
        <dbReference type="Pfam" id="PF10099"/>
    </source>
</evidence>
<dbReference type="GO" id="GO:0006417">
    <property type="term" value="P:regulation of translation"/>
    <property type="evidence" value="ECO:0007669"/>
    <property type="project" value="TreeGrafter"/>
</dbReference>
<evidence type="ECO:0000313" key="2">
    <source>
        <dbReference type="EMBL" id="MQT17202.1"/>
    </source>
</evidence>
<keyword evidence="3" id="KW-1185">Reference proteome</keyword>
<dbReference type="Pfam" id="PF10099">
    <property type="entry name" value="RskA_C"/>
    <property type="match status" value="1"/>
</dbReference>
<dbReference type="EMBL" id="WIOL01000002">
    <property type="protein sequence ID" value="MQT17202.1"/>
    <property type="molecule type" value="Genomic_DNA"/>
</dbReference>
<evidence type="ECO:0000313" key="3">
    <source>
        <dbReference type="Proteomes" id="UP000481327"/>
    </source>
</evidence>
<dbReference type="InterPro" id="IPR018764">
    <property type="entry name" value="RskA_C"/>
</dbReference>
<dbReference type="Proteomes" id="UP000481327">
    <property type="component" value="Unassembled WGS sequence"/>
</dbReference>
<dbReference type="RefSeq" id="WP_152577613.1">
    <property type="nucleotide sequence ID" value="NZ_JAATJI010000001.1"/>
</dbReference>
<organism evidence="2 3">
    <name type="scientific">Sandarakinorhabdus fusca</name>
    <dbReference type="NCBI Taxonomy" id="1439888"/>
    <lineage>
        <taxon>Bacteria</taxon>
        <taxon>Pseudomonadati</taxon>
        <taxon>Pseudomonadota</taxon>
        <taxon>Alphaproteobacteria</taxon>
        <taxon>Sphingomonadales</taxon>
        <taxon>Sphingosinicellaceae</taxon>
        <taxon>Sandarakinorhabdus</taxon>
    </lineage>
</organism>
<dbReference type="AlphaFoldDB" id="A0A7C9KX55"/>
<protein>
    <submittedName>
        <fullName evidence="2">Anti-sigma factor</fullName>
    </submittedName>
</protein>
<gene>
    <name evidence="2" type="ORF">F3168_07990</name>
</gene>
<dbReference type="InterPro" id="IPR051474">
    <property type="entry name" value="Anti-sigma-K/W_factor"/>
</dbReference>
<proteinExistence type="predicted"/>
<dbReference type="PANTHER" id="PTHR37461">
    <property type="entry name" value="ANTI-SIGMA-K FACTOR RSKA"/>
    <property type="match status" value="1"/>
</dbReference>
<sequence>MTGDDPMDGLGADEMLAMDFALGTLGRADRQAAILRMRSDPGFRALVEAWQAALSPLDAETPAVAPPADVWTAIAAELTPVATPVPARVEASGLWHSLAFWRSLALAATAAAAIAALQIGPAPQPPGAPPQLLVAALAGADGTPLLSAAYDPLRGAVVLTPATQRDDAGKSPELWVIEGEKPPRSLGVIDIRGPNAHVVSSRQIAGLAAGSVLAISIEPLGGSPTGQPTGPVVATGKLSAI</sequence>
<dbReference type="OrthoDB" id="9816387at2"/>
<name>A0A7C9KX55_9SPHN</name>